<organism evidence="3 4">
    <name type="scientific">Lophium mytilinum</name>
    <dbReference type="NCBI Taxonomy" id="390894"/>
    <lineage>
        <taxon>Eukaryota</taxon>
        <taxon>Fungi</taxon>
        <taxon>Dikarya</taxon>
        <taxon>Ascomycota</taxon>
        <taxon>Pezizomycotina</taxon>
        <taxon>Dothideomycetes</taxon>
        <taxon>Pleosporomycetidae</taxon>
        <taxon>Mytilinidiales</taxon>
        <taxon>Mytilinidiaceae</taxon>
        <taxon>Lophium</taxon>
    </lineage>
</organism>
<keyword evidence="2" id="KW-1133">Transmembrane helix</keyword>
<dbReference type="PANTHER" id="PTHR35394">
    <property type="entry name" value="DUF3176 DOMAIN-CONTAINING PROTEIN"/>
    <property type="match status" value="1"/>
</dbReference>
<keyword evidence="4" id="KW-1185">Reference proteome</keyword>
<dbReference type="AlphaFoldDB" id="A0A6A6RDR3"/>
<gene>
    <name evidence="3" type="ORF">BU16DRAFT_613705</name>
</gene>
<evidence type="ECO:0000256" key="1">
    <source>
        <dbReference type="SAM" id="MobiDB-lite"/>
    </source>
</evidence>
<sequence length="645" mass="71068">MLRILQTLVDLLKKVPIAWILTPPWRHAWVSRLFRNWWFEILSGLLHVVAFSGLVSVLHQYQNQPLPKWPLGLTINTALSVFAAVFKGALLLVAGEGIGQLKWIWVFSERRCLGDITTYDEASRGPLGATKLLWLARWRQKRAFLGASLVLLAFGIDPFAQAVVSYYECSVSVKGTSTVGRLNSYFKMGLTGYSLPGSLRGAIDASFGDSTTLMPNYTCSSDFCSFLEPYHSMGLCSKCTDVTDQLHTACWDPEIGGGCNYTSTTPPDSSGYGRNTTARYVPSQKTDFEWYVLVSGKTHDSIFEGKLVPAGRNGTPPYLSSTIDLVSASPVLGCRCSLYWCIRTYTATVNSSILSETLQSTSSNWSYYADNAPVWGTVKVDCLTPKVQSRLLSDGYISKETEWMAWNGSYLDGTESQDQISSSTNLTIPIECSYQAQLLSGYLSPSTSEFFSDPILGILRGEGPQSRINLWPGSPGVLLELYNNGSITIDSINAAFNNFTTVVSNYLRNSGQAIPRDPNPYLPSGETRKQPENAVHGIPSDWNQPATGEVFTKTTCIHVRWPWLALPAGLFVATLVFLVIVIAQTANEKGAPVWKSSQLAMLWHGLVGSAKDENLGTVEEMEQRAKQLTVKLEDTSPGRKQLVLR</sequence>
<feature type="transmembrane region" description="Helical" evidence="2">
    <location>
        <begin position="143"/>
        <end position="167"/>
    </location>
</feature>
<feature type="region of interest" description="Disordered" evidence="1">
    <location>
        <begin position="514"/>
        <end position="533"/>
    </location>
</feature>
<keyword evidence="2" id="KW-0812">Transmembrane</keyword>
<feature type="transmembrane region" description="Helical" evidence="2">
    <location>
        <begin position="73"/>
        <end position="94"/>
    </location>
</feature>
<accession>A0A6A6RDR3</accession>
<proteinExistence type="predicted"/>
<evidence type="ECO:0000313" key="4">
    <source>
        <dbReference type="Proteomes" id="UP000799750"/>
    </source>
</evidence>
<dbReference type="EMBL" id="MU004182">
    <property type="protein sequence ID" value="KAF2501873.1"/>
    <property type="molecule type" value="Genomic_DNA"/>
</dbReference>
<feature type="transmembrane region" description="Helical" evidence="2">
    <location>
        <begin position="561"/>
        <end position="583"/>
    </location>
</feature>
<protein>
    <submittedName>
        <fullName evidence="3">Uncharacterized protein</fullName>
    </submittedName>
</protein>
<name>A0A6A6RDR3_9PEZI</name>
<dbReference type="InterPro" id="IPR021514">
    <property type="entry name" value="DUF3176"/>
</dbReference>
<dbReference type="OrthoDB" id="5376804at2759"/>
<dbReference type="Pfam" id="PF11374">
    <property type="entry name" value="DUF3176"/>
    <property type="match status" value="1"/>
</dbReference>
<dbReference type="PANTHER" id="PTHR35394:SF5">
    <property type="entry name" value="DUF3176 DOMAIN-CONTAINING PROTEIN"/>
    <property type="match status" value="1"/>
</dbReference>
<keyword evidence="2" id="KW-0472">Membrane</keyword>
<evidence type="ECO:0000313" key="3">
    <source>
        <dbReference type="EMBL" id="KAF2501873.1"/>
    </source>
</evidence>
<dbReference type="Proteomes" id="UP000799750">
    <property type="component" value="Unassembled WGS sequence"/>
</dbReference>
<evidence type="ECO:0000256" key="2">
    <source>
        <dbReference type="SAM" id="Phobius"/>
    </source>
</evidence>
<feature type="transmembrane region" description="Helical" evidence="2">
    <location>
        <begin position="37"/>
        <end position="61"/>
    </location>
</feature>
<reference evidence="3" key="1">
    <citation type="journal article" date="2020" name="Stud. Mycol.">
        <title>101 Dothideomycetes genomes: a test case for predicting lifestyles and emergence of pathogens.</title>
        <authorList>
            <person name="Haridas S."/>
            <person name="Albert R."/>
            <person name="Binder M."/>
            <person name="Bloem J."/>
            <person name="Labutti K."/>
            <person name="Salamov A."/>
            <person name="Andreopoulos B."/>
            <person name="Baker S."/>
            <person name="Barry K."/>
            <person name="Bills G."/>
            <person name="Bluhm B."/>
            <person name="Cannon C."/>
            <person name="Castanera R."/>
            <person name="Culley D."/>
            <person name="Daum C."/>
            <person name="Ezra D."/>
            <person name="Gonzalez J."/>
            <person name="Henrissat B."/>
            <person name="Kuo A."/>
            <person name="Liang C."/>
            <person name="Lipzen A."/>
            <person name="Lutzoni F."/>
            <person name="Magnuson J."/>
            <person name="Mondo S."/>
            <person name="Nolan M."/>
            <person name="Ohm R."/>
            <person name="Pangilinan J."/>
            <person name="Park H.-J."/>
            <person name="Ramirez L."/>
            <person name="Alfaro M."/>
            <person name="Sun H."/>
            <person name="Tritt A."/>
            <person name="Yoshinaga Y."/>
            <person name="Zwiers L.-H."/>
            <person name="Turgeon B."/>
            <person name="Goodwin S."/>
            <person name="Spatafora J."/>
            <person name="Crous P."/>
            <person name="Grigoriev I."/>
        </authorList>
    </citation>
    <scope>NUCLEOTIDE SEQUENCE</scope>
    <source>
        <strain evidence="3">CBS 269.34</strain>
    </source>
</reference>